<reference evidence="10 11" key="1">
    <citation type="submission" date="2019-04" db="EMBL/GenBank/DDBJ databases">
        <authorList>
            <person name="Alioto T."/>
            <person name="Alioto T."/>
        </authorList>
    </citation>
    <scope>NUCLEOTIDE SEQUENCE [LARGE SCALE GENOMIC DNA]</scope>
</reference>
<evidence type="ECO:0000256" key="6">
    <source>
        <dbReference type="ARBA" id="ARBA00023183"/>
    </source>
</evidence>
<reference evidence="9" key="2">
    <citation type="submission" date="2020-08" db="EMBL/GenBank/DDBJ databases">
        <authorList>
            <person name="Shumante A."/>
            <person name="Zimin A.V."/>
            <person name="Puiu D."/>
            <person name="Salzberg S.L."/>
        </authorList>
    </citation>
    <scope>NUCLEOTIDE SEQUENCE</scope>
    <source>
        <strain evidence="9">WC2-LM</strain>
        <tissue evidence="9">Liver</tissue>
    </source>
</reference>
<sequence>MKMHSLALLSFLLLAAQVLSAKVRNGTKNRRGSIPEGDPSVPLGKGQSKQRSRTSKSMTNGKFATKDQASCRWSVTEQELVITLKVECTRMDQEFSCVFAGKPTKCLKLNNEKAYWKQIVRTLRKQKNLCENSKSVLKTRVCKKQFPESNLKLVNSTLYENMKPRKEKTELSPKEHIQVTSPSALEPNEVKENIHSSPAETQTVAVKGPECMEDPDVVNQRKTALEFCGDSWSSFCNFFLTMFQSTTC</sequence>
<organism evidence="10 11">
    <name type="scientific">Marmota monax</name>
    <name type="common">Woodchuck</name>
    <dbReference type="NCBI Taxonomy" id="9995"/>
    <lineage>
        <taxon>Eukaryota</taxon>
        <taxon>Metazoa</taxon>
        <taxon>Chordata</taxon>
        <taxon>Craniata</taxon>
        <taxon>Vertebrata</taxon>
        <taxon>Euteleostomi</taxon>
        <taxon>Mammalia</taxon>
        <taxon>Eutheria</taxon>
        <taxon>Euarchontoglires</taxon>
        <taxon>Glires</taxon>
        <taxon>Rodentia</taxon>
        <taxon>Sciuromorpha</taxon>
        <taxon>Sciuridae</taxon>
        <taxon>Xerinae</taxon>
        <taxon>Marmotini</taxon>
        <taxon>Marmota</taxon>
    </lineage>
</organism>
<keyword evidence="6" id="KW-0340">Growth factor binding</keyword>
<proteinExistence type="inferred from homology"/>
<dbReference type="EMBL" id="CABDUW010000058">
    <property type="protein sequence ID" value="VTJ55946.1"/>
    <property type="molecule type" value="Genomic_DNA"/>
</dbReference>
<dbReference type="InterPro" id="IPR010510">
    <property type="entry name" value="FGF1-bd"/>
</dbReference>
<dbReference type="PANTHER" id="PTHR15258">
    <property type="entry name" value="FGF BINDING PROTEIN-RELATED"/>
    <property type="match status" value="1"/>
</dbReference>
<keyword evidence="3" id="KW-0964">Secreted</keyword>
<dbReference type="EMBL" id="WJEC01007802">
    <property type="protein sequence ID" value="KAF7467457.1"/>
    <property type="molecule type" value="Genomic_DNA"/>
</dbReference>
<feature type="region of interest" description="Disordered" evidence="7">
    <location>
        <begin position="27"/>
        <end position="62"/>
    </location>
</feature>
<dbReference type="GO" id="GO:0007267">
    <property type="term" value="P:cell-cell signaling"/>
    <property type="evidence" value="ECO:0007669"/>
    <property type="project" value="TreeGrafter"/>
</dbReference>
<comment type="subcellular location">
    <subcellularLocation>
        <location evidence="1">Secreted</location>
    </subcellularLocation>
</comment>
<dbReference type="PANTHER" id="PTHR15258:SF2">
    <property type="entry name" value="FIBROBLAST GROWTH FACTOR-BINDING PROTEIN 1"/>
    <property type="match status" value="1"/>
</dbReference>
<evidence type="ECO:0000256" key="1">
    <source>
        <dbReference type="ARBA" id="ARBA00004613"/>
    </source>
</evidence>
<feature type="signal peptide" evidence="8">
    <location>
        <begin position="1"/>
        <end position="20"/>
    </location>
</feature>
<dbReference type="Proteomes" id="UP000335636">
    <property type="component" value="Unassembled WGS sequence"/>
</dbReference>
<evidence type="ECO:0000313" key="11">
    <source>
        <dbReference type="Proteomes" id="UP000335636"/>
    </source>
</evidence>
<evidence type="ECO:0000256" key="5">
    <source>
        <dbReference type="ARBA" id="ARBA00023157"/>
    </source>
</evidence>
<evidence type="ECO:0000256" key="8">
    <source>
        <dbReference type="SAM" id="SignalP"/>
    </source>
</evidence>
<feature type="chain" id="PRO_5036367648" description="Fibroblast growth factor-binding protein 1" evidence="8">
    <location>
        <begin position="21"/>
        <end position="248"/>
    </location>
</feature>
<keyword evidence="11" id="KW-1185">Reference proteome</keyword>
<evidence type="ECO:0000313" key="10">
    <source>
        <dbReference type="EMBL" id="VTJ55946.1"/>
    </source>
</evidence>
<name>A0A5E4AGW3_MARMO</name>
<dbReference type="Pfam" id="PF06473">
    <property type="entry name" value="FGF-BP1"/>
    <property type="match status" value="1"/>
</dbReference>
<dbReference type="Proteomes" id="UP000662637">
    <property type="component" value="Unassembled WGS sequence"/>
</dbReference>
<accession>A0A5E4AGW3</accession>
<keyword evidence="4 8" id="KW-0732">Signal</keyword>
<dbReference type="AlphaFoldDB" id="A0A5E4AGW3"/>
<dbReference type="GO" id="GO:0005576">
    <property type="term" value="C:extracellular region"/>
    <property type="evidence" value="ECO:0007669"/>
    <property type="project" value="UniProtKB-SubCell"/>
</dbReference>
<keyword evidence="5" id="KW-1015">Disulfide bond</keyword>
<evidence type="ECO:0000313" key="9">
    <source>
        <dbReference type="EMBL" id="KAF7467457.1"/>
    </source>
</evidence>
<evidence type="ECO:0000256" key="7">
    <source>
        <dbReference type="SAM" id="MobiDB-lite"/>
    </source>
</evidence>
<evidence type="ECO:0008006" key="12">
    <source>
        <dbReference type="Google" id="ProtNLM"/>
    </source>
</evidence>
<dbReference type="GO" id="GO:0019838">
    <property type="term" value="F:growth factor binding"/>
    <property type="evidence" value="ECO:0007669"/>
    <property type="project" value="UniProtKB-KW"/>
</dbReference>
<gene>
    <name evidence="9" type="ORF">GHT09_000977</name>
    <name evidence="10" type="ORF">MONAX_5E041935</name>
</gene>
<evidence type="ECO:0000256" key="4">
    <source>
        <dbReference type="ARBA" id="ARBA00022729"/>
    </source>
</evidence>
<evidence type="ECO:0000256" key="2">
    <source>
        <dbReference type="ARBA" id="ARBA00008326"/>
    </source>
</evidence>
<comment type="similarity">
    <text evidence="2">Belongs to the fibroblast growth factor-binding protein family.</text>
</comment>
<protein>
    <recommendedName>
        <fullName evidence="12">Fibroblast growth factor-binding protein 1</fullName>
    </recommendedName>
</protein>
<evidence type="ECO:0000256" key="3">
    <source>
        <dbReference type="ARBA" id="ARBA00022525"/>
    </source>
</evidence>